<keyword evidence="12" id="KW-0793">Thylakoid</keyword>
<dbReference type="GO" id="GO:0046961">
    <property type="term" value="F:proton-transporting ATPase activity, rotational mechanism"/>
    <property type="evidence" value="ECO:0007669"/>
    <property type="project" value="TreeGrafter"/>
</dbReference>
<dbReference type="GO" id="GO:0045259">
    <property type="term" value="C:proton-transporting ATP synthase complex"/>
    <property type="evidence" value="ECO:0007669"/>
    <property type="project" value="UniProtKB-KW"/>
</dbReference>
<dbReference type="PANTHER" id="PTHR33445">
    <property type="entry name" value="ATP SYNTHASE SUBUNIT B', CHLOROPLASTIC"/>
    <property type="match status" value="1"/>
</dbReference>
<evidence type="ECO:0000256" key="12">
    <source>
        <dbReference type="HAMAP-Rule" id="MF_01399"/>
    </source>
</evidence>
<dbReference type="HAMAP" id="MF_01398">
    <property type="entry name" value="ATP_synth_b_bprime"/>
    <property type="match status" value="1"/>
</dbReference>
<sequence>MWTGLTLLAVEAVEATEEAGGLFDLDATLPLMAIQFLILMAVLNAIFYKPLGNAIDERDAYVRSTKANAQERLAKAEKLATEYEQSLADTRKAARSVIEQAQAEAQQIASQKQADAQQEAAAQREQVQKELDEQKAAAMSQLEQKVDSLSDQILGKLLGSVA</sequence>
<evidence type="ECO:0000256" key="1">
    <source>
        <dbReference type="ARBA" id="ARBA00005513"/>
    </source>
</evidence>
<keyword evidence="7 12" id="KW-0406">Ion transport</keyword>
<keyword evidence="4 12" id="KW-0812">Transmembrane</keyword>
<evidence type="ECO:0000256" key="8">
    <source>
        <dbReference type="ARBA" id="ARBA00023136"/>
    </source>
</evidence>
<dbReference type="CDD" id="cd06503">
    <property type="entry name" value="ATP-synt_Fo_b"/>
    <property type="match status" value="1"/>
</dbReference>
<gene>
    <name evidence="12" type="primary">atpF2</name>
    <name evidence="12" type="synonym">atpG</name>
    <name evidence="15" type="ORF">DCF25_01155</name>
</gene>
<evidence type="ECO:0000256" key="9">
    <source>
        <dbReference type="ARBA" id="ARBA00023310"/>
    </source>
</evidence>
<evidence type="ECO:0000313" key="15">
    <source>
        <dbReference type="EMBL" id="PZO23060.1"/>
    </source>
</evidence>
<evidence type="ECO:0000256" key="3">
    <source>
        <dbReference type="ARBA" id="ARBA00022547"/>
    </source>
</evidence>
<evidence type="ECO:0000256" key="2">
    <source>
        <dbReference type="ARBA" id="ARBA00022448"/>
    </source>
</evidence>
<accession>A0A2W4UUS5</accession>
<comment type="subunit">
    <text evidence="12">F-type ATPases have 2 components, F(1) - the catalytic core - and F(0) - the membrane proton channel. F(1) has five subunits: alpha(3), beta(3), gamma(1), delta(1), epsilon(1). F(0) has four main subunits: a(1), b(1), b'(1) and c(10-14). The alpha and beta chains form an alternating ring which encloses part of the gamma chain. F(1) is attached to F(0) by a central stalk formed by the gamma and epsilon chains, while a peripheral stalk is formed by the delta, b and b' chains.</text>
</comment>
<organism evidence="15 16">
    <name type="scientific">Leptolyngbya foveolarum</name>
    <dbReference type="NCBI Taxonomy" id="47253"/>
    <lineage>
        <taxon>Bacteria</taxon>
        <taxon>Bacillati</taxon>
        <taxon>Cyanobacteriota</taxon>
        <taxon>Cyanophyceae</taxon>
        <taxon>Leptolyngbyales</taxon>
        <taxon>Leptolyngbyaceae</taxon>
        <taxon>Leptolyngbya group</taxon>
        <taxon>Leptolyngbya</taxon>
    </lineage>
</organism>
<keyword evidence="8 12" id="KW-0472">Membrane</keyword>
<evidence type="ECO:0000256" key="11">
    <source>
        <dbReference type="ARBA" id="ARBA00037847"/>
    </source>
</evidence>
<keyword evidence="3 12" id="KW-0138">CF(0)</keyword>
<comment type="function">
    <text evidence="12">Component of the F(0) channel, it forms part of the peripheral stalk, linking F(1) to F(0). The b'-subunit is a diverged and duplicated form of b found in plants and photosynthetic bacteria.</text>
</comment>
<dbReference type="GO" id="GO:0046933">
    <property type="term" value="F:proton-transporting ATP synthase activity, rotational mechanism"/>
    <property type="evidence" value="ECO:0007669"/>
    <property type="project" value="UniProtKB-UniRule"/>
</dbReference>
<feature type="transmembrane region" description="Helical" evidence="12">
    <location>
        <begin position="31"/>
        <end position="48"/>
    </location>
</feature>
<comment type="caution">
    <text evidence="15">The sequence shown here is derived from an EMBL/GenBank/DDBJ whole genome shotgun (WGS) entry which is preliminary data.</text>
</comment>
<evidence type="ECO:0000256" key="4">
    <source>
        <dbReference type="ARBA" id="ARBA00022692"/>
    </source>
</evidence>
<evidence type="ECO:0000256" key="5">
    <source>
        <dbReference type="ARBA" id="ARBA00022781"/>
    </source>
</evidence>
<evidence type="ECO:0000256" key="10">
    <source>
        <dbReference type="ARBA" id="ARBA00025198"/>
    </source>
</evidence>
<comment type="subcellular location">
    <subcellularLocation>
        <location evidence="12">Cellular thylakoid membrane</location>
        <topology evidence="12">Single-pass membrane protein</topology>
    </subcellularLocation>
    <subcellularLocation>
        <location evidence="11">Endomembrane system</location>
        <topology evidence="11">Single-pass membrane protein</topology>
    </subcellularLocation>
</comment>
<feature type="compositionally biased region" description="Low complexity" evidence="14">
    <location>
        <begin position="108"/>
        <end position="125"/>
    </location>
</feature>
<dbReference type="EMBL" id="QBMC01000004">
    <property type="protein sequence ID" value="PZO23060.1"/>
    <property type="molecule type" value="Genomic_DNA"/>
</dbReference>
<dbReference type="InterPro" id="IPR050059">
    <property type="entry name" value="ATP_synthase_B_chain"/>
</dbReference>
<proteinExistence type="inferred from homology"/>
<keyword evidence="5 12" id="KW-0375">Hydrogen ion transport</keyword>
<evidence type="ECO:0000256" key="13">
    <source>
        <dbReference type="RuleBase" id="RU003848"/>
    </source>
</evidence>
<evidence type="ECO:0000256" key="7">
    <source>
        <dbReference type="ARBA" id="ARBA00023065"/>
    </source>
</evidence>
<name>A0A2W4UUS5_9CYAN</name>
<dbReference type="Proteomes" id="UP000249354">
    <property type="component" value="Unassembled WGS sequence"/>
</dbReference>
<evidence type="ECO:0000256" key="14">
    <source>
        <dbReference type="SAM" id="MobiDB-lite"/>
    </source>
</evidence>
<dbReference type="PANTHER" id="PTHR33445:SF2">
    <property type="entry name" value="ATP SYNTHASE SUBUNIT B', CHLOROPLASTIC"/>
    <property type="match status" value="1"/>
</dbReference>
<dbReference type="HAMAP" id="MF_01399">
    <property type="entry name" value="ATP_synth_bprime"/>
    <property type="match status" value="1"/>
</dbReference>
<reference evidence="15 16" key="2">
    <citation type="submission" date="2018-06" db="EMBL/GenBank/DDBJ databases">
        <title>Metagenomic assembly of (sub)arctic Cyanobacteria and their associated microbiome from non-axenic cultures.</title>
        <authorList>
            <person name="Baurain D."/>
        </authorList>
    </citation>
    <scope>NUCLEOTIDE SEQUENCE [LARGE SCALE GENOMIC DNA]</scope>
    <source>
        <strain evidence="15">ULC129bin1</strain>
    </source>
</reference>
<dbReference type="AlphaFoldDB" id="A0A2W4UUS5"/>
<evidence type="ECO:0000313" key="16">
    <source>
        <dbReference type="Proteomes" id="UP000249354"/>
    </source>
</evidence>
<keyword evidence="6 12" id="KW-1133">Transmembrane helix</keyword>
<feature type="region of interest" description="Disordered" evidence="14">
    <location>
        <begin position="108"/>
        <end position="132"/>
    </location>
</feature>
<comment type="function">
    <text evidence="10 12">F(1)F(0) ATP synthase produces ATP from ADP in the presence of a proton or sodium gradient. F-type ATPases consist of two structural domains, F(1) containing the extramembraneous catalytic core and F(0) containing the membrane proton channel, linked together by a central stalk and a peripheral stalk. During catalysis, ATP synthesis in the catalytic domain of F(1) is coupled via a rotary mechanism of the central stalk subunits to proton translocation.</text>
</comment>
<keyword evidence="2 12" id="KW-0813">Transport</keyword>
<dbReference type="NCBIfam" id="NF005607">
    <property type="entry name" value="PRK07353.1"/>
    <property type="match status" value="1"/>
</dbReference>
<keyword evidence="9 12" id="KW-0066">ATP synthesis</keyword>
<dbReference type="Pfam" id="PF00430">
    <property type="entry name" value="ATP-synt_B"/>
    <property type="match status" value="1"/>
</dbReference>
<dbReference type="GO" id="GO:0031676">
    <property type="term" value="C:plasma membrane-derived thylakoid membrane"/>
    <property type="evidence" value="ECO:0007669"/>
    <property type="project" value="UniProtKB-SubCell"/>
</dbReference>
<dbReference type="GO" id="GO:0012505">
    <property type="term" value="C:endomembrane system"/>
    <property type="evidence" value="ECO:0007669"/>
    <property type="project" value="UniProtKB-SubCell"/>
</dbReference>
<comment type="similarity">
    <text evidence="1 12 13">Belongs to the ATPase B chain family.</text>
</comment>
<dbReference type="InterPro" id="IPR002146">
    <property type="entry name" value="ATP_synth_b/b'su_bac/chlpt"/>
</dbReference>
<reference evidence="16" key="1">
    <citation type="submission" date="2018-04" db="EMBL/GenBank/DDBJ databases">
        <authorList>
            <person name="Cornet L."/>
        </authorList>
    </citation>
    <scope>NUCLEOTIDE SEQUENCE [LARGE SCALE GENOMIC DNA]</scope>
</reference>
<evidence type="ECO:0000256" key="6">
    <source>
        <dbReference type="ARBA" id="ARBA00022989"/>
    </source>
</evidence>
<dbReference type="InterPro" id="IPR034679">
    <property type="entry name" value="ATP_synth_b"/>
</dbReference>
<protein>
    <recommendedName>
        <fullName evidence="12">ATP synthase subunit b'</fullName>
    </recommendedName>
    <alternativeName>
        <fullName evidence="12">ATP synthase F(0) sector subunit b'</fullName>
    </alternativeName>
    <alternativeName>
        <fullName evidence="12">ATPase subunit II</fullName>
    </alternativeName>
    <alternativeName>
        <fullName evidence="12">F-type ATPase subunit b'</fullName>
        <shortName evidence="12">F-ATPase subunit b'</shortName>
    </alternativeName>
</protein>